<evidence type="ECO:0000313" key="2">
    <source>
        <dbReference type="Proteomes" id="UP000184368"/>
    </source>
</evidence>
<dbReference type="InterPro" id="IPR045425">
    <property type="entry name" value="DUF6508"/>
</dbReference>
<gene>
    <name evidence="1" type="ORF">SAMN05444008_10848</name>
</gene>
<dbReference type="AlphaFoldDB" id="A0A1M5BQP8"/>
<evidence type="ECO:0000313" key="1">
    <source>
        <dbReference type="EMBL" id="SHF44731.1"/>
    </source>
</evidence>
<dbReference type="Proteomes" id="UP000184368">
    <property type="component" value="Unassembled WGS sequence"/>
</dbReference>
<organism evidence="1 2">
    <name type="scientific">Cnuella takakiae</name>
    <dbReference type="NCBI Taxonomy" id="1302690"/>
    <lineage>
        <taxon>Bacteria</taxon>
        <taxon>Pseudomonadati</taxon>
        <taxon>Bacteroidota</taxon>
        <taxon>Chitinophagia</taxon>
        <taxon>Chitinophagales</taxon>
        <taxon>Chitinophagaceae</taxon>
        <taxon>Cnuella</taxon>
    </lineage>
</organism>
<dbReference type="EMBL" id="FQUO01000008">
    <property type="protein sequence ID" value="SHF44731.1"/>
    <property type="molecule type" value="Genomic_DNA"/>
</dbReference>
<dbReference type="RefSeq" id="WP_073043243.1">
    <property type="nucleotide sequence ID" value="NZ_FQUO01000008.1"/>
</dbReference>
<protein>
    <submittedName>
        <fullName evidence="1">Uncharacterized protein</fullName>
    </submittedName>
</protein>
<sequence>MKLPSTLNPELLYLQQSHLASIPAVSWQELFRLTDAVDLAGVNPPYGGNETISAVNQKLYDLKLIFNFQWMDWDEGRKIYNDPHFDFGSLSPLEASMMLTAICRSDRFSDGELLEAFLKGKVQKLVGCFRVLAS</sequence>
<proteinExistence type="predicted"/>
<reference evidence="1 2" key="1">
    <citation type="submission" date="2016-11" db="EMBL/GenBank/DDBJ databases">
        <authorList>
            <person name="Jaros S."/>
            <person name="Januszkiewicz K."/>
            <person name="Wedrychowicz H."/>
        </authorList>
    </citation>
    <scope>NUCLEOTIDE SEQUENCE [LARGE SCALE GENOMIC DNA]</scope>
    <source>
        <strain evidence="1 2">DSM 26897</strain>
    </source>
</reference>
<accession>A0A1M5BQP8</accession>
<keyword evidence="2" id="KW-1185">Reference proteome</keyword>
<dbReference type="OrthoDB" id="9806482at2"/>
<dbReference type="Pfam" id="PF20118">
    <property type="entry name" value="DUF6508"/>
    <property type="match status" value="1"/>
</dbReference>
<name>A0A1M5BQP8_9BACT</name>